<evidence type="ECO:0000313" key="2">
    <source>
        <dbReference type="Proteomes" id="UP000824469"/>
    </source>
</evidence>
<name>A0AA38CKV9_TAXCH</name>
<accession>A0AA38CKV9</accession>
<feature type="non-terminal residue" evidence="1">
    <location>
        <position position="79"/>
    </location>
</feature>
<sequence length="79" mass="8468">VRNVSILYMRYSTRVRHSETPYKGSVVDMLVAGIDDSLNDVEVGESAVEAMTVVGITGLDVGEVVEVLVDGLVDEGEVL</sequence>
<protein>
    <submittedName>
        <fullName evidence="1">Uncharacterized protein</fullName>
    </submittedName>
</protein>
<evidence type="ECO:0000313" key="1">
    <source>
        <dbReference type="EMBL" id="KAH9303396.1"/>
    </source>
</evidence>
<proteinExistence type="predicted"/>
<dbReference type="Proteomes" id="UP000824469">
    <property type="component" value="Unassembled WGS sequence"/>
</dbReference>
<keyword evidence="2" id="KW-1185">Reference proteome</keyword>
<dbReference type="AlphaFoldDB" id="A0AA38CKV9"/>
<feature type="non-terminal residue" evidence="1">
    <location>
        <position position="1"/>
    </location>
</feature>
<organism evidence="1 2">
    <name type="scientific">Taxus chinensis</name>
    <name type="common">Chinese yew</name>
    <name type="synonym">Taxus wallichiana var. chinensis</name>
    <dbReference type="NCBI Taxonomy" id="29808"/>
    <lineage>
        <taxon>Eukaryota</taxon>
        <taxon>Viridiplantae</taxon>
        <taxon>Streptophyta</taxon>
        <taxon>Embryophyta</taxon>
        <taxon>Tracheophyta</taxon>
        <taxon>Spermatophyta</taxon>
        <taxon>Pinopsida</taxon>
        <taxon>Pinidae</taxon>
        <taxon>Conifers II</taxon>
        <taxon>Cupressales</taxon>
        <taxon>Taxaceae</taxon>
        <taxon>Taxus</taxon>
    </lineage>
</organism>
<dbReference type="EMBL" id="JAHRHJ020000009">
    <property type="protein sequence ID" value="KAH9303396.1"/>
    <property type="molecule type" value="Genomic_DNA"/>
</dbReference>
<reference evidence="1 2" key="1">
    <citation type="journal article" date="2021" name="Nat. Plants">
        <title>The Taxus genome provides insights into paclitaxel biosynthesis.</title>
        <authorList>
            <person name="Xiong X."/>
            <person name="Gou J."/>
            <person name="Liao Q."/>
            <person name="Li Y."/>
            <person name="Zhou Q."/>
            <person name="Bi G."/>
            <person name="Li C."/>
            <person name="Du R."/>
            <person name="Wang X."/>
            <person name="Sun T."/>
            <person name="Guo L."/>
            <person name="Liang H."/>
            <person name="Lu P."/>
            <person name="Wu Y."/>
            <person name="Zhang Z."/>
            <person name="Ro D.K."/>
            <person name="Shang Y."/>
            <person name="Huang S."/>
            <person name="Yan J."/>
        </authorList>
    </citation>
    <scope>NUCLEOTIDE SEQUENCE [LARGE SCALE GENOMIC DNA]</scope>
    <source>
        <strain evidence="1">Ta-2019</strain>
    </source>
</reference>
<gene>
    <name evidence="1" type="ORF">KI387_014979</name>
</gene>
<comment type="caution">
    <text evidence="1">The sequence shown here is derived from an EMBL/GenBank/DDBJ whole genome shotgun (WGS) entry which is preliminary data.</text>
</comment>